<keyword evidence="12" id="KW-0106">Calcium</keyword>
<keyword evidence="9" id="KW-0963">Cytoplasm</keyword>
<feature type="domain" description="SMP-30/Gluconolactonase/LRE-like region" evidence="16">
    <location>
        <begin position="14"/>
        <end position="272"/>
    </location>
</feature>
<organism evidence="17 18">
    <name type="scientific">Pieris macdunnoughi</name>
    <dbReference type="NCBI Taxonomy" id="345717"/>
    <lineage>
        <taxon>Eukaryota</taxon>
        <taxon>Metazoa</taxon>
        <taxon>Ecdysozoa</taxon>
        <taxon>Arthropoda</taxon>
        <taxon>Hexapoda</taxon>
        <taxon>Insecta</taxon>
        <taxon>Pterygota</taxon>
        <taxon>Neoptera</taxon>
        <taxon>Endopterygota</taxon>
        <taxon>Lepidoptera</taxon>
        <taxon>Glossata</taxon>
        <taxon>Ditrysia</taxon>
        <taxon>Papilionoidea</taxon>
        <taxon>Pieridae</taxon>
        <taxon>Pierinae</taxon>
        <taxon>Pieris</taxon>
    </lineage>
</organism>
<protein>
    <recommendedName>
        <fullName evidence="8">Regucalcin</fullName>
        <ecNumber evidence="7">3.1.1.17</ecNumber>
    </recommendedName>
    <alternativeName>
        <fullName evidence="13">Gluconolactonase</fullName>
    </alternativeName>
</protein>
<dbReference type="GO" id="GO:0005509">
    <property type="term" value="F:calcium ion binding"/>
    <property type="evidence" value="ECO:0007669"/>
    <property type="project" value="InterPro"/>
</dbReference>
<keyword evidence="11" id="KW-0378">Hydrolase</keyword>
<dbReference type="OrthoDB" id="423498at2759"/>
<dbReference type="EC" id="3.1.1.17" evidence="7"/>
<evidence type="ECO:0000256" key="15">
    <source>
        <dbReference type="PIRSR" id="PIRSR605511-2"/>
    </source>
</evidence>
<comment type="cofactor">
    <cofactor evidence="4">
        <name>Mg(2+)</name>
        <dbReference type="ChEBI" id="CHEBI:18420"/>
    </cofactor>
</comment>
<dbReference type="InterPro" id="IPR013658">
    <property type="entry name" value="SGL"/>
</dbReference>
<comment type="caution">
    <text evidence="17">The sequence shown here is derived from an EMBL/GenBank/DDBJ whole genome shotgun (WGS) entry which is preliminary data.</text>
</comment>
<evidence type="ECO:0000256" key="5">
    <source>
        <dbReference type="ARBA" id="ARBA00004496"/>
    </source>
</evidence>
<feature type="binding site" evidence="15">
    <location>
        <position position="212"/>
    </location>
    <ligand>
        <name>a divalent metal cation</name>
        <dbReference type="ChEBI" id="CHEBI:60240"/>
    </ligand>
</feature>
<dbReference type="InterPro" id="IPR005511">
    <property type="entry name" value="SMP-30"/>
</dbReference>
<evidence type="ECO:0000313" key="18">
    <source>
        <dbReference type="Proteomes" id="UP000663880"/>
    </source>
</evidence>
<reference evidence="17" key="1">
    <citation type="submission" date="2021-02" db="EMBL/GenBank/DDBJ databases">
        <authorList>
            <person name="Steward A R."/>
        </authorList>
    </citation>
    <scope>NUCLEOTIDE SEQUENCE</scope>
</reference>
<evidence type="ECO:0000256" key="6">
    <source>
        <dbReference type="ARBA" id="ARBA00008853"/>
    </source>
</evidence>
<evidence type="ECO:0000256" key="8">
    <source>
        <dbReference type="ARBA" id="ARBA00016808"/>
    </source>
</evidence>
<evidence type="ECO:0000256" key="7">
    <source>
        <dbReference type="ARBA" id="ARBA00013227"/>
    </source>
</evidence>
<keyword evidence="18" id="KW-1185">Reference proteome</keyword>
<comment type="subcellular location">
    <subcellularLocation>
        <location evidence="5">Cytoplasm</location>
    </subcellularLocation>
</comment>
<keyword evidence="15" id="KW-0862">Zinc</keyword>
<dbReference type="PRINTS" id="PR01791">
    <property type="entry name" value="REGUCALCIN"/>
</dbReference>
<comment type="similarity">
    <text evidence="6">Belongs to the SMP-30/CGR1 family.</text>
</comment>
<dbReference type="SUPFAM" id="SSF63829">
    <property type="entry name" value="Calcium-dependent phosphotriesterase"/>
    <property type="match status" value="1"/>
</dbReference>
<feature type="binding site" evidence="15">
    <location>
        <position position="109"/>
    </location>
    <ligand>
        <name>substrate</name>
    </ligand>
</feature>
<dbReference type="PRINTS" id="PR01790">
    <property type="entry name" value="SMP30FAMILY"/>
</dbReference>
<evidence type="ECO:0000259" key="16">
    <source>
        <dbReference type="Pfam" id="PF08450"/>
    </source>
</evidence>
<evidence type="ECO:0000256" key="11">
    <source>
        <dbReference type="ARBA" id="ARBA00022801"/>
    </source>
</evidence>
<sequence>MSVKVKKISEPLVLGEGPHWDESQQALFFVDILDCCLHKYIPATGEWTKAKIDGGRVGFVVPVEGSKTQFIVGVEKTFKIIEWDGKANVTKDVKVLGSVDQDVDATRINDGKADPRGRIFAGTMGQDDPPGVIAESQGSFYRLDNDGNIKKLCSGIGISNGLAWDIQEKAMYYTDSLEHKIRKYDYNIDTGDISNLKYIFDFKKAGVEGAPDGTTIDTDGNLWIAVFNGSCVIKIDPRTGTLLQKVPIPALQVTSVIFGGPNYDVLFVTSANINVEGKQQPPAAGCTFMVTGLGVKGLPGYNFRLK</sequence>
<comment type="catalytic activity">
    <reaction evidence="1">
        <text>D-glucono-1,5-lactone + H2O = D-gluconate + H(+)</text>
        <dbReference type="Rhea" id="RHEA:10440"/>
        <dbReference type="ChEBI" id="CHEBI:15377"/>
        <dbReference type="ChEBI" id="CHEBI:15378"/>
        <dbReference type="ChEBI" id="CHEBI:16217"/>
        <dbReference type="ChEBI" id="CHEBI:18391"/>
        <dbReference type="EC" id="3.1.1.17"/>
    </reaction>
</comment>
<evidence type="ECO:0000256" key="9">
    <source>
        <dbReference type="ARBA" id="ARBA00022490"/>
    </source>
</evidence>
<evidence type="ECO:0000256" key="13">
    <source>
        <dbReference type="ARBA" id="ARBA00032464"/>
    </source>
</evidence>
<feature type="binding site" evidence="15">
    <location>
        <position position="107"/>
    </location>
    <ligand>
        <name>substrate</name>
    </ligand>
</feature>
<keyword evidence="10 15" id="KW-0479">Metal-binding</keyword>
<dbReference type="Gene3D" id="2.120.10.30">
    <property type="entry name" value="TolB, C-terminal domain"/>
    <property type="match status" value="1"/>
</dbReference>
<feature type="binding site" evidence="15">
    <location>
        <position position="160"/>
    </location>
    <ligand>
        <name>a divalent metal cation</name>
        <dbReference type="ChEBI" id="CHEBI:60240"/>
    </ligand>
</feature>
<comment type="cofactor">
    <cofactor evidence="15">
        <name>Zn(2+)</name>
        <dbReference type="ChEBI" id="CHEBI:29105"/>
    </cofactor>
    <text evidence="15">Binds 1 divalent metal cation per subunit.</text>
</comment>
<feature type="binding site" evidence="15">
    <location>
        <position position="16"/>
    </location>
    <ligand>
        <name>a divalent metal cation</name>
        <dbReference type="ChEBI" id="CHEBI:60240"/>
    </ligand>
</feature>
<comment type="cofactor">
    <cofactor evidence="3">
        <name>Mn(2+)</name>
        <dbReference type="ChEBI" id="CHEBI:29035"/>
    </cofactor>
</comment>
<proteinExistence type="inferred from homology"/>
<dbReference type="PANTHER" id="PTHR10907">
    <property type="entry name" value="REGUCALCIN"/>
    <property type="match status" value="1"/>
</dbReference>
<evidence type="ECO:0000313" key="17">
    <source>
        <dbReference type="EMBL" id="CAF4849315.1"/>
    </source>
</evidence>
<dbReference type="AlphaFoldDB" id="A0A821S4F5"/>
<dbReference type="GO" id="GO:0019853">
    <property type="term" value="P:L-ascorbic acid biosynthetic process"/>
    <property type="evidence" value="ECO:0007669"/>
    <property type="project" value="TreeGrafter"/>
</dbReference>
<dbReference type="Pfam" id="PF08450">
    <property type="entry name" value="SGL"/>
    <property type="match status" value="1"/>
</dbReference>
<feature type="active site" description="Proton donor/acceptor" evidence="14">
    <location>
        <position position="212"/>
    </location>
</feature>
<gene>
    <name evidence="17" type="ORF">PMACD_LOCUS6915</name>
</gene>
<comment type="cofactor">
    <cofactor evidence="2">
        <name>Ca(2+)</name>
        <dbReference type="ChEBI" id="CHEBI:29108"/>
    </cofactor>
</comment>
<evidence type="ECO:0000256" key="4">
    <source>
        <dbReference type="ARBA" id="ARBA00001946"/>
    </source>
</evidence>
<dbReference type="Proteomes" id="UP000663880">
    <property type="component" value="Unassembled WGS sequence"/>
</dbReference>
<dbReference type="InterPro" id="IPR008367">
    <property type="entry name" value="Regucalcin"/>
</dbReference>
<dbReference type="GO" id="GO:0004341">
    <property type="term" value="F:gluconolactonase activity"/>
    <property type="evidence" value="ECO:0007669"/>
    <property type="project" value="UniProtKB-EC"/>
</dbReference>
<evidence type="ECO:0000256" key="1">
    <source>
        <dbReference type="ARBA" id="ARBA00001589"/>
    </source>
</evidence>
<dbReference type="PANTHER" id="PTHR10907:SF66">
    <property type="entry name" value="MIP34848P1-RELATED"/>
    <property type="match status" value="1"/>
</dbReference>
<evidence type="ECO:0000256" key="3">
    <source>
        <dbReference type="ARBA" id="ARBA00001936"/>
    </source>
</evidence>
<name>A0A821S4F5_9NEOP</name>
<evidence type="ECO:0000256" key="14">
    <source>
        <dbReference type="PIRSR" id="PIRSR605511-1"/>
    </source>
</evidence>
<dbReference type="InterPro" id="IPR011042">
    <property type="entry name" value="6-blade_b-propeller_TolB-like"/>
</dbReference>
<accession>A0A821S4F5</accession>
<feature type="binding site" evidence="15">
    <location>
        <position position="127"/>
    </location>
    <ligand>
        <name>substrate</name>
    </ligand>
</feature>
<evidence type="ECO:0000256" key="10">
    <source>
        <dbReference type="ARBA" id="ARBA00022723"/>
    </source>
</evidence>
<dbReference type="EMBL" id="CAJOBZ010000015">
    <property type="protein sequence ID" value="CAF4849315.1"/>
    <property type="molecule type" value="Genomic_DNA"/>
</dbReference>
<dbReference type="GO" id="GO:0005737">
    <property type="term" value="C:cytoplasm"/>
    <property type="evidence" value="ECO:0007669"/>
    <property type="project" value="UniProtKB-SubCell"/>
</dbReference>
<evidence type="ECO:0000256" key="12">
    <source>
        <dbReference type="ARBA" id="ARBA00022837"/>
    </source>
</evidence>
<dbReference type="FunFam" id="2.120.10.30:FF:000027">
    <property type="entry name" value="Regucalcin homologue"/>
    <property type="match status" value="1"/>
</dbReference>
<dbReference type="GO" id="GO:0030234">
    <property type="term" value="F:enzyme regulator activity"/>
    <property type="evidence" value="ECO:0007669"/>
    <property type="project" value="InterPro"/>
</dbReference>
<evidence type="ECO:0000256" key="2">
    <source>
        <dbReference type="ARBA" id="ARBA00001913"/>
    </source>
</evidence>